<feature type="region of interest" description="Disordered" evidence="1">
    <location>
        <begin position="71"/>
        <end position="120"/>
    </location>
</feature>
<evidence type="ECO:0000313" key="3">
    <source>
        <dbReference type="Proteomes" id="UP001234178"/>
    </source>
</evidence>
<gene>
    <name evidence="2" type="ORF">OUZ56_008275</name>
</gene>
<reference evidence="2 3" key="1">
    <citation type="journal article" date="2023" name="Nucleic Acids Res.">
        <title>The hologenome of Daphnia magna reveals possible DNA methylation and microbiome-mediated evolution of the host genome.</title>
        <authorList>
            <person name="Chaturvedi A."/>
            <person name="Li X."/>
            <person name="Dhandapani V."/>
            <person name="Marshall H."/>
            <person name="Kissane S."/>
            <person name="Cuenca-Cambronero M."/>
            <person name="Asole G."/>
            <person name="Calvet F."/>
            <person name="Ruiz-Romero M."/>
            <person name="Marangio P."/>
            <person name="Guigo R."/>
            <person name="Rago D."/>
            <person name="Mirbahai L."/>
            <person name="Eastwood N."/>
            <person name="Colbourne J.K."/>
            <person name="Zhou J."/>
            <person name="Mallon E."/>
            <person name="Orsini L."/>
        </authorList>
    </citation>
    <scope>NUCLEOTIDE SEQUENCE [LARGE SCALE GENOMIC DNA]</scope>
    <source>
        <strain evidence="2">LRV0_1</strain>
    </source>
</reference>
<dbReference type="Proteomes" id="UP001234178">
    <property type="component" value="Unassembled WGS sequence"/>
</dbReference>
<organism evidence="2 3">
    <name type="scientific">Daphnia magna</name>
    <dbReference type="NCBI Taxonomy" id="35525"/>
    <lineage>
        <taxon>Eukaryota</taxon>
        <taxon>Metazoa</taxon>
        <taxon>Ecdysozoa</taxon>
        <taxon>Arthropoda</taxon>
        <taxon>Crustacea</taxon>
        <taxon>Branchiopoda</taxon>
        <taxon>Diplostraca</taxon>
        <taxon>Cladocera</taxon>
        <taxon>Anomopoda</taxon>
        <taxon>Daphniidae</taxon>
        <taxon>Daphnia</taxon>
    </lineage>
</organism>
<sequence>MFKNWQFDDGELCVPSSFLRAIKEHRHGLLFGSEHRALGSRRLSDEGETNGCSRRVLSHCTPAWFQSAGKEPWIHQRRHESQQSTTEKKSQRQCYHRKTPSVLADQQQNRPEQKFRLAFD</sequence>
<comment type="caution">
    <text evidence="2">The sequence shown here is derived from an EMBL/GenBank/DDBJ whole genome shotgun (WGS) entry which is preliminary data.</text>
</comment>
<dbReference type="EMBL" id="JAOYFB010000037">
    <property type="protein sequence ID" value="KAK4022829.1"/>
    <property type="molecule type" value="Genomic_DNA"/>
</dbReference>
<proteinExistence type="predicted"/>
<evidence type="ECO:0000313" key="2">
    <source>
        <dbReference type="EMBL" id="KAK4022829.1"/>
    </source>
</evidence>
<name>A0ABR0ACK6_9CRUS</name>
<feature type="compositionally biased region" description="Basic and acidic residues" evidence="1">
    <location>
        <begin position="111"/>
        <end position="120"/>
    </location>
</feature>
<accession>A0ABR0ACK6</accession>
<keyword evidence="3" id="KW-1185">Reference proteome</keyword>
<evidence type="ECO:0000256" key="1">
    <source>
        <dbReference type="SAM" id="MobiDB-lite"/>
    </source>
</evidence>
<protein>
    <submittedName>
        <fullName evidence="2">Uncharacterized protein</fullName>
    </submittedName>
</protein>